<protein>
    <submittedName>
        <fullName evidence="2">Uncharacterized protein</fullName>
    </submittedName>
</protein>
<proteinExistence type="predicted"/>
<keyword evidence="1" id="KW-1133">Transmembrane helix</keyword>
<evidence type="ECO:0000256" key="1">
    <source>
        <dbReference type="SAM" id="Phobius"/>
    </source>
</evidence>
<feature type="transmembrane region" description="Helical" evidence="1">
    <location>
        <begin position="70"/>
        <end position="95"/>
    </location>
</feature>
<keyword evidence="1" id="KW-0472">Membrane</keyword>
<reference evidence="2 3" key="1">
    <citation type="submission" date="2018-06" db="EMBL/GenBank/DDBJ databases">
        <title>WGS assembly of Brassica rapa FPsc.</title>
        <authorList>
            <person name="Bowman J."/>
            <person name="Kohchi T."/>
            <person name="Yamato K."/>
            <person name="Jenkins J."/>
            <person name="Shu S."/>
            <person name="Ishizaki K."/>
            <person name="Yamaoka S."/>
            <person name="Nishihama R."/>
            <person name="Nakamura Y."/>
            <person name="Berger F."/>
            <person name="Adam C."/>
            <person name="Aki S."/>
            <person name="Althoff F."/>
            <person name="Araki T."/>
            <person name="Arteaga-Vazquez M."/>
            <person name="Balasubrmanian S."/>
            <person name="Bauer D."/>
            <person name="Boehm C."/>
            <person name="Briginshaw L."/>
            <person name="Caballero-Perez J."/>
            <person name="Catarino B."/>
            <person name="Chen F."/>
            <person name="Chiyoda S."/>
            <person name="Chovatia M."/>
            <person name="Davies K."/>
            <person name="Delmans M."/>
            <person name="Demura T."/>
            <person name="Dierschke T."/>
            <person name="Dolan L."/>
            <person name="Dorantes-Acosta A."/>
            <person name="Eklund D."/>
            <person name="Florent S."/>
            <person name="Flores-Sandoval E."/>
            <person name="Fujiyama A."/>
            <person name="Fukuzawa H."/>
            <person name="Galik B."/>
            <person name="Grimanelli D."/>
            <person name="Grimwood J."/>
            <person name="Grossniklaus U."/>
            <person name="Hamada T."/>
            <person name="Haseloff J."/>
            <person name="Hetherington A."/>
            <person name="Higo A."/>
            <person name="Hirakawa Y."/>
            <person name="Hundley H."/>
            <person name="Ikeda Y."/>
            <person name="Inoue K."/>
            <person name="Inoue S."/>
            <person name="Ishida S."/>
            <person name="Jia Q."/>
            <person name="Kakita M."/>
            <person name="Kanazawa T."/>
            <person name="Kawai Y."/>
            <person name="Kawashima T."/>
            <person name="Kennedy M."/>
            <person name="Kinose K."/>
            <person name="Kinoshita T."/>
            <person name="Kohara Y."/>
            <person name="Koide E."/>
            <person name="Komatsu K."/>
            <person name="Kopischke S."/>
            <person name="Kubo M."/>
            <person name="Kyozuka J."/>
            <person name="Lagercrantz U."/>
            <person name="Lin S."/>
            <person name="Lindquist E."/>
            <person name="Lipzen A."/>
            <person name="Lu C."/>
            <person name="Luna E."/>
            <person name="Martienssen R."/>
            <person name="Minamino N."/>
            <person name="Mizutani M."/>
            <person name="Mizutani M."/>
            <person name="Mochizuki N."/>
            <person name="Monte I."/>
            <person name="Mosher R."/>
            <person name="Nagasaki H."/>
            <person name="Nakagami H."/>
            <person name="Naramoto S."/>
            <person name="Nishitani K."/>
            <person name="Ohtani M."/>
            <person name="Okamoto T."/>
            <person name="Okumura M."/>
            <person name="Phillips J."/>
            <person name="Pollak B."/>
            <person name="Reinders A."/>
            <person name="Roevekamp M."/>
            <person name="Sano R."/>
            <person name="Sawa S."/>
            <person name="Schmid M."/>
            <person name="Shirakawa M."/>
            <person name="Solano R."/>
            <person name="Spunde A."/>
            <person name="Suetsugu N."/>
            <person name="Sugano S."/>
            <person name="Sugiyama A."/>
            <person name="Sun R."/>
            <person name="Suzuki Y."/>
            <person name="Takenaka M."/>
            <person name="Takezawa D."/>
            <person name="Tomogane H."/>
            <person name="Tsuzuki M."/>
            <person name="Ueda T."/>
            <person name="Umeda M."/>
            <person name="Ward J."/>
            <person name="Watanabe Y."/>
            <person name="Yazaki K."/>
            <person name="Yokoyama R."/>
            <person name="Yoshitake Y."/>
            <person name="Yotsui I."/>
            <person name="Zachgo S."/>
            <person name="Schmutz J."/>
        </authorList>
    </citation>
    <scope>NUCLEOTIDE SEQUENCE [LARGE SCALE GENOMIC DNA]</scope>
    <source>
        <strain evidence="3">cv. B-3</strain>
    </source>
</reference>
<accession>A0A397YYB4</accession>
<dbReference type="EMBL" id="CM010633">
    <property type="protein sequence ID" value="RID58241.1"/>
    <property type="molecule type" value="Genomic_DNA"/>
</dbReference>
<gene>
    <name evidence="2" type="ORF">BRARA_F01548</name>
</gene>
<sequence>MSWVHAPSVALPVAVAIRVIRGPATTGRKGRDNGFDGHSLHQLPLNGNHTRCFFLHLTLRSRTRNFSFGIHIPISLFICIYVCVLYFCSCVCLMLL</sequence>
<evidence type="ECO:0000313" key="3">
    <source>
        <dbReference type="Proteomes" id="UP000264353"/>
    </source>
</evidence>
<evidence type="ECO:0000313" key="2">
    <source>
        <dbReference type="EMBL" id="RID58241.1"/>
    </source>
</evidence>
<name>A0A397YYB4_BRACM</name>
<dbReference type="AlphaFoldDB" id="A0A397YYB4"/>
<dbReference type="Proteomes" id="UP000264353">
    <property type="component" value="Chromosome A6"/>
</dbReference>
<keyword evidence="1" id="KW-0812">Transmembrane</keyword>
<organism evidence="2 3">
    <name type="scientific">Brassica campestris</name>
    <name type="common">Field mustard</name>
    <dbReference type="NCBI Taxonomy" id="3711"/>
    <lineage>
        <taxon>Eukaryota</taxon>
        <taxon>Viridiplantae</taxon>
        <taxon>Streptophyta</taxon>
        <taxon>Embryophyta</taxon>
        <taxon>Tracheophyta</taxon>
        <taxon>Spermatophyta</taxon>
        <taxon>Magnoliopsida</taxon>
        <taxon>eudicotyledons</taxon>
        <taxon>Gunneridae</taxon>
        <taxon>Pentapetalae</taxon>
        <taxon>rosids</taxon>
        <taxon>malvids</taxon>
        <taxon>Brassicales</taxon>
        <taxon>Brassicaceae</taxon>
        <taxon>Brassiceae</taxon>
        <taxon>Brassica</taxon>
    </lineage>
</organism>